<sequence length="70" mass="7191">MHVHGGRRRLRVPAGGGPAPAADDSDGTDRVCVGCRGIRAMLDCGAPDSVAPNGIRLSRGASIYGRALLH</sequence>
<protein>
    <submittedName>
        <fullName evidence="2">Uncharacterized protein</fullName>
    </submittedName>
</protein>
<evidence type="ECO:0000313" key="2">
    <source>
        <dbReference type="EMBL" id="GGK18969.1"/>
    </source>
</evidence>
<keyword evidence="3" id="KW-1185">Reference proteome</keyword>
<dbReference type="Proteomes" id="UP000662200">
    <property type="component" value="Unassembled WGS sequence"/>
</dbReference>
<proteinExistence type="predicted"/>
<comment type="caution">
    <text evidence="2">The sequence shown here is derived from an EMBL/GenBank/DDBJ whole genome shotgun (WGS) entry which is preliminary data.</text>
</comment>
<dbReference type="EMBL" id="BMQC01000002">
    <property type="protein sequence ID" value="GGK18969.1"/>
    <property type="molecule type" value="Genomic_DNA"/>
</dbReference>
<feature type="compositionally biased region" description="Basic residues" evidence="1">
    <location>
        <begin position="1"/>
        <end position="11"/>
    </location>
</feature>
<reference evidence="2" key="2">
    <citation type="submission" date="2020-09" db="EMBL/GenBank/DDBJ databases">
        <authorList>
            <person name="Sun Q."/>
            <person name="Ohkuma M."/>
        </authorList>
    </citation>
    <scope>NUCLEOTIDE SEQUENCE</scope>
    <source>
        <strain evidence="2">JCM 3091</strain>
    </source>
</reference>
<reference evidence="2" key="1">
    <citation type="journal article" date="2014" name="Int. J. Syst. Evol. Microbiol.">
        <title>Complete genome sequence of Corynebacterium casei LMG S-19264T (=DSM 44701T), isolated from a smear-ripened cheese.</title>
        <authorList>
            <consortium name="US DOE Joint Genome Institute (JGI-PGF)"/>
            <person name="Walter F."/>
            <person name="Albersmeier A."/>
            <person name="Kalinowski J."/>
            <person name="Ruckert C."/>
        </authorList>
    </citation>
    <scope>NUCLEOTIDE SEQUENCE</scope>
    <source>
        <strain evidence="2">JCM 3091</strain>
    </source>
</reference>
<evidence type="ECO:0000256" key="1">
    <source>
        <dbReference type="SAM" id="MobiDB-lite"/>
    </source>
</evidence>
<evidence type="ECO:0000313" key="3">
    <source>
        <dbReference type="Proteomes" id="UP000662200"/>
    </source>
</evidence>
<dbReference type="AlphaFoldDB" id="A0A8J3BH10"/>
<name>A0A8J3BH10_9ACTN</name>
<feature type="region of interest" description="Disordered" evidence="1">
    <location>
        <begin position="1"/>
        <end position="28"/>
    </location>
</feature>
<gene>
    <name evidence="2" type="ORF">GCM10010124_09460</name>
</gene>
<organism evidence="2 3">
    <name type="scientific">Pilimelia terevasa</name>
    <dbReference type="NCBI Taxonomy" id="53372"/>
    <lineage>
        <taxon>Bacteria</taxon>
        <taxon>Bacillati</taxon>
        <taxon>Actinomycetota</taxon>
        <taxon>Actinomycetes</taxon>
        <taxon>Micromonosporales</taxon>
        <taxon>Micromonosporaceae</taxon>
        <taxon>Pilimelia</taxon>
    </lineage>
</organism>
<accession>A0A8J3BH10</accession>